<dbReference type="PANTHER" id="PTHR34582">
    <property type="entry name" value="UPF0702 TRANSMEMBRANE PROTEIN YCAP"/>
    <property type="match status" value="1"/>
</dbReference>
<keyword evidence="3" id="KW-1003">Cell membrane</keyword>
<evidence type="ECO:0000313" key="9">
    <source>
        <dbReference type="EMBL" id="MCB5198904.1"/>
    </source>
</evidence>
<dbReference type="PANTHER" id="PTHR34582:SF6">
    <property type="entry name" value="UPF0702 TRANSMEMBRANE PROTEIN YCAP"/>
    <property type="match status" value="1"/>
</dbReference>
<comment type="subcellular location">
    <subcellularLocation>
        <location evidence="1">Cell membrane</location>
        <topology evidence="1">Multi-pass membrane protein</topology>
    </subcellularLocation>
</comment>
<accession>A0ABS8BT35</accession>
<dbReference type="EMBL" id="JAJATZ010000003">
    <property type="protein sequence ID" value="MCB5198904.1"/>
    <property type="molecule type" value="Genomic_DNA"/>
</dbReference>
<dbReference type="InterPro" id="IPR023090">
    <property type="entry name" value="UPF0702_alpha/beta_dom_sf"/>
</dbReference>
<evidence type="ECO:0000256" key="7">
    <source>
        <dbReference type="SAM" id="Phobius"/>
    </source>
</evidence>
<feature type="transmembrane region" description="Helical" evidence="7">
    <location>
        <begin position="6"/>
        <end position="24"/>
    </location>
</feature>
<evidence type="ECO:0000259" key="8">
    <source>
        <dbReference type="Pfam" id="PF04239"/>
    </source>
</evidence>
<sequence length="164" mass="17721">MADIFNILVRCVIMVPFIVILTRIAGLRSFSKMSGFDFAVTVASGSVLAATVMTPSTPISHGMAALIGLFIVQMVIARARAYAQQVPGLVDNDPLLVMRDGEFLMENIKKSGMTKADVIGKLRESNALEFSKVRAVIFEPTGDISVLHGDTFDDTLLEGVRDSV</sequence>
<proteinExistence type="inferred from homology"/>
<reference evidence="9" key="1">
    <citation type="submission" date="2021-10" db="EMBL/GenBank/DDBJ databases">
        <title>Loktanella gaetbuli sp. nov., isolated from a tidal flat.</title>
        <authorList>
            <person name="Park S."/>
            <person name="Yoon J.-H."/>
        </authorList>
    </citation>
    <scope>NUCLEOTIDE SEQUENCE</scope>
    <source>
        <strain evidence="9">TSTF-M6</strain>
    </source>
</reference>
<comment type="caution">
    <text evidence="9">The sequence shown here is derived from an EMBL/GenBank/DDBJ whole genome shotgun (WGS) entry which is preliminary data.</text>
</comment>
<protein>
    <submittedName>
        <fullName evidence="9">DUF421 domain-containing protein</fullName>
    </submittedName>
</protein>
<feature type="domain" description="YetF C-terminal" evidence="8">
    <location>
        <begin position="88"/>
        <end position="149"/>
    </location>
</feature>
<evidence type="ECO:0000256" key="2">
    <source>
        <dbReference type="ARBA" id="ARBA00006448"/>
    </source>
</evidence>
<evidence type="ECO:0000256" key="6">
    <source>
        <dbReference type="ARBA" id="ARBA00023136"/>
    </source>
</evidence>
<dbReference type="InterPro" id="IPR007353">
    <property type="entry name" value="DUF421"/>
</dbReference>
<name>A0ABS8BT35_9RHOB</name>
<dbReference type="Gene3D" id="3.30.240.20">
    <property type="entry name" value="bsu07140 like domains"/>
    <property type="match status" value="1"/>
</dbReference>
<evidence type="ECO:0000313" key="10">
    <source>
        <dbReference type="Proteomes" id="UP001138961"/>
    </source>
</evidence>
<evidence type="ECO:0000256" key="1">
    <source>
        <dbReference type="ARBA" id="ARBA00004651"/>
    </source>
</evidence>
<gene>
    <name evidence="9" type="ORF">LGQ03_06600</name>
</gene>
<dbReference type="RefSeq" id="WP_090158345.1">
    <property type="nucleotide sequence ID" value="NZ_JAJATZ010000003.1"/>
</dbReference>
<keyword evidence="5 7" id="KW-1133">Transmembrane helix</keyword>
<keyword evidence="6 7" id="KW-0472">Membrane</keyword>
<feature type="transmembrane region" description="Helical" evidence="7">
    <location>
        <begin position="59"/>
        <end position="77"/>
    </location>
</feature>
<keyword evidence="4 7" id="KW-0812">Transmembrane</keyword>
<evidence type="ECO:0000256" key="4">
    <source>
        <dbReference type="ARBA" id="ARBA00022692"/>
    </source>
</evidence>
<dbReference type="Pfam" id="PF04239">
    <property type="entry name" value="DUF421"/>
    <property type="match status" value="1"/>
</dbReference>
<evidence type="ECO:0000256" key="5">
    <source>
        <dbReference type="ARBA" id="ARBA00022989"/>
    </source>
</evidence>
<organism evidence="9 10">
    <name type="scientific">Loktanella gaetbuli</name>
    <dbReference type="NCBI Taxonomy" id="2881335"/>
    <lineage>
        <taxon>Bacteria</taxon>
        <taxon>Pseudomonadati</taxon>
        <taxon>Pseudomonadota</taxon>
        <taxon>Alphaproteobacteria</taxon>
        <taxon>Rhodobacterales</taxon>
        <taxon>Roseobacteraceae</taxon>
        <taxon>Loktanella</taxon>
    </lineage>
</organism>
<keyword evidence="10" id="KW-1185">Reference proteome</keyword>
<evidence type="ECO:0000256" key="3">
    <source>
        <dbReference type="ARBA" id="ARBA00022475"/>
    </source>
</evidence>
<dbReference type="Proteomes" id="UP001138961">
    <property type="component" value="Unassembled WGS sequence"/>
</dbReference>
<comment type="similarity">
    <text evidence="2">Belongs to the UPF0702 family.</text>
</comment>